<dbReference type="InterPro" id="IPR000262">
    <property type="entry name" value="FMN-dep_DH"/>
</dbReference>
<evidence type="ECO:0000256" key="7">
    <source>
        <dbReference type="PIRSR" id="PIRSR000138-2"/>
    </source>
</evidence>
<feature type="binding site" evidence="7">
    <location>
        <position position="115"/>
    </location>
    <ligand>
        <name>FMN</name>
        <dbReference type="ChEBI" id="CHEBI:58210"/>
    </ligand>
</feature>
<evidence type="ECO:0000256" key="3">
    <source>
        <dbReference type="ARBA" id="ARBA00022643"/>
    </source>
</evidence>
<dbReference type="Gene3D" id="3.20.20.70">
    <property type="entry name" value="Aldolase class I"/>
    <property type="match status" value="1"/>
</dbReference>
<dbReference type="FunFam" id="3.20.20.70:FF:000029">
    <property type="entry name" value="L-lactate dehydrogenase"/>
    <property type="match status" value="1"/>
</dbReference>
<dbReference type="Pfam" id="PF01070">
    <property type="entry name" value="FMN_dh"/>
    <property type="match status" value="1"/>
</dbReference>
<feature type="binding site" evidence="7">
    <location>
        <position position="285"/>
    </location>
    <ligand>
        <name>glyoxylate</name>
        <dbReference type="ChEBI" id="CHEBI:36655"/>
    </ligand>
</feature>
<feature type="domain" description="FMN hydroxy acid dehydrogenase" evidence="8">
    <location>
        <begin position="7"/>
        <end position="382"/>
    </location>
</feature>
<feature type="binding site" evidence="7">
    <location>
        <position position="258"/>
    </location>
    <ligand>
        <name>FMN</name>
        <dbReference type="ChEBI" id="CHEBI:58210"/>
    </ligand>
</feature>
<evidence type="ECO:0000313" key="9">
    <source>
        <dbReference type="EMBL" id="MBB4860294.1"/>
    </source>
</evidence>
<feature type="binding site" evidence="7">
    <location>
        <position position="136"/>
    </location>
    <ligand>
        <name>FMN</name>
        <dbReference type="ChEBI" id="CHEBI:58210"/>
    </ligand>
</feature>
<feature type="binding site" evidence="7">
    <location>
        <begin position="86"/>
        <end position="88"/>
    </location>
    <ligand>
        <name>FMN</name>
        <dbReference type="ChEBI" id="CHEBI:58210"/>
    </ligand>
</feature>
<evidence type="ECO:0000256" key="5">
    <source>
        <dbReference type="ARBA" id="ARBA00024042"/>
    </source>
</evidence>
<dbReference type="PANTHER" id="PTHR10578:SF85">
    <property type="entry name" value="L-LACTATE DEHYDROGENASE"/>
    <property type="match status" value="1"/>
</dbReference>
<feature type="binding site" evidence="7">
    <location>
        <begin position="313"/>
        <end position="317"/>
    </location>
    <ligand>
        <name>FMN</name>
        <dbReference type="ChEBI" id="CHEBI:58210"/>
    </ligand>
</feature>
<comment type="cofactor">
    <cofactor evidence="1">
        <name>FMN</name>
        <dbReference type="ChEBI" id="CHEBI:58210"/>
    </cofactor>
</comment>
<protein>
    <submittedName>
        <fullName evidence="9">L-lactate dehydrogenase (Cytochrome)</fullName>
        <ecNumber evidence="9">1.1.2.3</ecNumber>
    </submittedName>
</protein>
<feature type="binding site" evidence="7">
    <location>
        <position position="282"/>
    </location>
    <ligand>
        <name>glyoxylate</name>
        <dbReference type="ChEBI" id="CHEBI:36655"/>
    </ligand>
</feature>
<dbReference type="NCBIfam" id="NF008398">
    <property type="entry name" value="PRK11197.1"/>
    <property type="match status" value="1"/>
</dbReference>
<feature type="binding site" evidence="7">
    <location>
        <position position="173"/>
    </location>
    <ligand>
        <name>glyoxylate</name>
        <dbReference type="ChEBI" id="CHEBI:36655"/>
    </ligand>
</feature>
<dbReference type="InterPro" id="IPR012133">
    <property type="entry name" value="Alpha-hydoxy_acid_DH_FMN"/>
</dbReference>
<dbReference type="PIRSF" id="PIRSF000138">
    <property type="entry name" value="Al-hdrx_acd_dh"/>
    <property type="match status" value="1"/>
</dbReference>
<keyword evidence="4 9" id="KW-0560">Oxidoreductase</keyword>
<dbReference type="PROSITE" id="PS00557">
    <property type="entry name" value="FMN_HYDROXY_ACID_DH_1"/>
    <property type="match status" value="1"/>
</dbReference>
<dbReference type="GO" id="GO:0004459">
    <property type="term" value="F:L-lactate dehydrogenase (NAD+) activity"/>
    <property type="evidence" value="ECO:0007669"/>
    <property type="project" value="TreeGrafter"/>
</dbReference>
<evidence type="ECO:0000256" key="1">
    <source>
        <dbReference type="ARBA" id="ARBA00001917"/>
    </source>
</evidence>
<name>A0A7W7KCG6_9SPHN</name>
<organism evidence="9 10">
    <name type="scientific">Novosphingobium chloroacetimidivorans</name>
    <dbReference type="NCBI Taxonomy" id="1428314"/>
    <lineage>
        <taxon>Bacteria</taxon>
        <taxon>Pseudomonadati</taxon>
        <taxon>Pseudomonadota</taxon>
        <taxon>Alphaproteobacteria</taxon>
        <taxon>Sphingomonadales</taxon>
        <taxon>Sphingomonadaceae</taxon>
        <taxon>Novosphingobium</taxon>
    </lineage>
</organism>
<reference evidence="9 10" key="1">
    <citation type="submission" date="2020-08" db="EMBL/GenBank/DDBJ databases">
        <title>Functional genomics of gut bacteria from endangered species of beetles.</title>
        <authorList>
            <person name="Carlos-Shanley C."/>
        </authorList>
    </citation>
    <scope>NUCLEOTIDE SEQUENCE [LARGE SCALE GENOMIC DNA]</scope>
    <source>
        <strain evidence="9 10">S00245</strain>
    </source>
</reference>
<feature type="active site" description="Proton acceptor" evidence="6">
    <location>
        <position position="282"/>
    </location>
</feature>
<dbReference type="AlphaFoldDB" id="A0A7W7KCG6"/>
<dbReference type="GO" id="GO:0004460">
    <property type="term" value="F:L-lactate dehydrogenase (cytochrome) activity"/>
    <property type="evidence" value="ECO:0007669"/>
    <property type="project" value="UniProtKB-EC"/>
</dbReference>
<sequence length="382" mass="40926">MDRGGARRLSRAATVDDYRQLARKRLPSFLFHYVDGAAGDERTARANLSDLANVELRQRTMINVGSVSTETTVLGQAMKMPVGLGPVGLAGLMARRGEVQAFAAAREAGIPFCLSTLGVCSLEEVSEAAGEAPWFQLYHFRDKHVMAELLSRTREAGVRVLVLTVDVPVSGIRHRDRRHGLTGTIWDHAPQVLSRPRWCWDVAMNGRPLVFGSIARSVPSATKLGDFWGWLSRNFDPTLDLEAVAAVCESWQGPVIVKGIMSRHDARKALDAGASGIVVSNHGGRQLDGVSSSITVLQNIVSEVDGKVPVLFDGGIRSGLDVVRALTVGADMCLLGRAWTFALAAGGKAGLSQFLTDLQAQIANAMALTGAVRVGDLKIAPP</sequence>
<comment type="similarity">
    <text evidence="5">Belongs to the FMN-dependent alpha-hydroxy acid dehydrogenase family.</text>
</comment>
<keyword evidence="3 7" id="KW-0288">FMN</keyword>
<dbReference type="GO" id="GO:0009060">
    <property type="term" value="P:aerobic respiration"/>
    <property type="evidence" value="ECO:0007669"/>
    <property type="project" value="TreeGrafter"/>
</dbReference>
<dbReference type="InterPro" id="IPR013785">
    <property type="entry name" value="Aldolase_TIM"/>
</dbReference>
<feature type="binding site" evidence="7">
    <location>
        <begin position="336"/>
        <end position="337"/>
    </location>
    <ligand>
        <name>FMN</name>
        <dbReference type="ChEBI" id="CHEBI:58210"/>
    </ligand>
</feature>
<dbReference type="InterPro" id="IPR008259">
    <property type="entry name" value="FMN_hydac_DH_AS"/>
</dbReference>
<dbReference type="RefSeq" id="WP_184248821.1">
    <property type="nucleotide sequence ID" value="NZ_JACHLR010000019.1"/>
</dbReference>
<gene>
    <name evidence="9" type="ORF">HNO88_003637</name>
</gene>
<keyword evidence="10" id="KW-1185">Reference proteome</keyword>
<dbReference type="GO" id="GO:0005886">
    <property type="term" value="C:plasma membrane"/>
    <property type="evidence" value="ECO:0007669"/>
    <property type="project" value="TreeGrafter"/>
</dbReference>
<evidence type="ECO:0000256" key="2">
    <source>
        <dbReference type="ARBA" id="ARBA00022630"/>
    </source>
</evidence>
<dbReference type="InterPro" id="IPR037396">
    <property type="entry name" value="FMN_HAD"/>
</dbReference>
<accession>A0A7W7KCG6</accession>
<dbReference type="GO" id="GO:0010181">
    <property type="term" value="F:FMN binding"/>
    <property type="evidence" value="ECO:0007669"/>
    <property type="project" value="InterPro"/>
</dbReference>
<dbReference type="SUPFAM" id="SSF51395">
    <property type="entry name" value="FMN-linked oxidoreductases"/>
    <property type="match status" value="1"/>
</dbReference>
<proteinExistence type="inferred from homology"/>
<feature type="binding site" evidence="7">
    <location>
        <position position="33"/>
    </location>
    <ligand>
        <name>glyoxylate</name>
        <dbReference type="ChEBI" id="CHEBI:36655"/>
    </ligand>
</feature>
<evidence type="ECO:0000313" key="10">
    <source>
        <dbReference type="Proteomes" id="UP000555448"/>
    </source>
</evidence>
<dbReference type="EC" id="1.1.2.3" evidence="9"/>
<comment type="caution">
    <text evidence="9">The sequence shown here is derived from an EMBL/GenBank/DDBJ whole genome shotgun (WGS) entry which is preliminary data.</text>
</comment>
<feature type="binding site" evidence="7">
    <location>
        <position position="164"/>
    </location>
    <ligand>
        <name>FMN</name>
        <dbReference type="ChEBI" id="CHEBI:58210"/>
    </ligand>
</feature>
<evidence type="ECO:0000256" key="6">
    <source>
        <dbReference type="PIRSR" id="PIRSR000138-1"/>
    </source>
</evidence>
<dbReference type="CDD" id="cd02809">
    <property type="entry name" value="alpha_hydroxyacid_oxid_FMN"/>
    <property type="match status" value="1"/>
</dbReference>
<keyword evidence="2 7" id="KW-0285">Flavoprotein</keyword>
<dbReference type="EMBL" id="JACHLR010000019">
    <property type="protein sequence ID" value="MBB4860294.1"/>
    <property type="molecule type" value="Genomic_DNA"/>
</dbReference>
<feature type="binding site" evidence="7">
    <location>
        <position position="280"/>
    </location>
    <ligand>
        <name>FMN</name>
        <dbReference type="ChEBI" id="CHEBI:58210"/>
    </ligand>
</feature>
<evidence type="ECO:0000259" key="8">
    <source>
        <dbReference type="PROSITE" id="PS51349"/>
    </source>
</evidence>
<dbReference type="PROSITE" id="PS51349">
    <property type="entry name" value="FMN_HYDROXY_ACID_DH_2"/>
    <property type="match status" value="1"/>
</dbReference>
<dbReference type="PANTHER" id="PTHR10578">
    <property type="entry name" value="S -2-HYDROXY-ACID OXIDASE-RELATED"/>
    <property type="match status" value="1"/>
</dbReference>
<evidence type="ECO:0000256" key="4">
    <source>
        <dbReference type="ARBA" id="ARBA00023002"/>
    </source>
</evidence>
<feature type="binding site" evidence="7">
    <location>
        <position position="138"/>
    </location>
    <ligand>
        <name>glyoxylate</name>
        <dbReference type="ChEBI" id="CHEBI:36655"/>
    </ligand>
</feature>
<dbReference type="Proteomes" id="UP000555448">
    <property type="component" value="Unassembled WGS sequence"/>
</dbReference>